<dbReference type="PANTHER" id="PTHR24414">
    <property type="entry name" value="F-BOX/KELCH-REPEAT PROTEIN SKIP4"/>
    <property type="match status" value="1"/>
</dbReference>
<name>A0A6D2I7D2_9BRAS</name>
<dbReference type="Proteomes" id="UP000467841">
    <property type="component" value="Unassembled WGS sequence"/>
</dbReference>
<dbReference type="SUPFAM" id="SSF117281">
    <property type="entry name" value="Kelch motif"/>
    <property type="match status" value="1"/>
</dbReference>
<organism evidence="2 3">
    <name type="scientific">Microthlaspi erraticum</name>
    <dbReference type="NCBI Taxonomy" id="1685480"/>
    <lineage>
        <taxon>Eukaryota</taxon>
        <taxon>Viridiplantae</taxon>
        <taxon>Streptophyta</taxon>
        <taxon>Embryophyta</taxon>
        <taxon>Tracheophyta</taxon>
        <taxon>Spermatophyta</taxon>
        <taxon>Magnoliopsida</taxon>
        <taxon>eudicotyledons</taxon>
        <taxon>Gunneridae</taxon>
        <taxon>Pentapetalae</taxon>
        <taxon>rosids</taxon>
        <taxon>malvids</taxon>
        <taxon>Brassicales</taxon>
        <taxon>Brassicaceae</taxon>
        <taxon>Coluteocarpeae</taxon>
        <taxon>Microthlaspi</taxon>
    </lineage>
</organism>
<keyword evidence="3" id="KW-1185">Reference proteome</keyword>
<comment type="caution">
    <text evidence="2">The sequence shown here is derived from an EMBL/GenBank/DDBJ whole genome shotgun (WGS) entry which is preliminary data.</text>
</comment>
<sequence length="204" mass="23160">MKAVQDSVSACVLDKKIYTFGVNFDSDAQTFENSFEIYAVCNFDAAAVAYNPEERRWDNKVDREIGRTIVDLNSQYVIGNVLYTVADLERKGDPSEREIMWYDTAVGRWREVTGLKGAIQNFHHPCPSFRLADYGGKLALFWEVNWSLVSKIDFYRPTKKVWGAVVALERRQSDGEISGKVEWCDGLLPIPIPSRLLKVVAVTV</sequence>
<protein>
    <recommendedName>
        <fullName evidence="1">FKB95-like N-terminal Kelch domain-containing protein</fullName>
    </recommendedName>
</protein>
<dbReference type="AlphaFoldDB" id="A0A6D2I7D2"/>
<dbReference type="Pfam" id="PF25210">
    <property type="entry name" value="Kelch_FKB95"/>
    <property type="match status" value="1"/>
</dbReference>
<gene>
    <name evidence="2" type="ORF">MERR_LOCUS10854</name>
</gene>
<reference evidence="2" key="1">
    <citation type="submission" date="2020-01" db="EMBL/GenBank/DDBJ databases">
        <authorList>
            <person name="Mishra B."/>
        </authorList>
    </citation>
    <scope>NUCLEOTIDE SEQUENCE [LARGE SCALE GENOMIC DNA]</scope>
</reference>
<dbReference type="Gene3D" id="2.120.10.80">
    <property type="entry name" value="Kelch-type beta propeller"/>
    <property type="match status" value="1"/>
</dbReference>
<dbReference type="InterPro" id="IPR057499">
    <property type="entry name" value="Kelch_FKB95"/>
</dbReference>
<dbReference type="InterPro" id="IPR050354">
    <property type="entry name" value="F-box/kelch-repeat_ARATH"/>
</dbReference>
<evidence type="ECO:0000259" key="1">
    <source>
        <dbReference type="Pfam" id="PF25210"/>
    </source>
</evidence>
<feature type="domain" description="FKB95-like N-terminal Kelch" evidence="1">
    <location>
        <begin position="44"/>
        <end position="187"/>
    </location>
</feature>
<proteinExistence type="predicted"/>
<evidence type="ECO:0000313" key="2">
    <source>
        <dbReference type="EMBL" id="CAA7023619.1"/>
    </source>
</evidence>
<dbReference type="InterPro" id="IPR015915">
    <property type="entry name" value="Kelch-typ_b-propeller"/>
</dbReference>
<dbReference type="PANTHER" id="PTHR24414:SF184">
    <property type="entry name" value="GALACTOSE OXIDASE_KELCH REPEAT SUPERFAMILY PROTEIN"/>
    <property type="match status" value="1"/>
</dbReference>
<dbReference type="EMBL" id="CACVBM020000799">
    <property type="protein sequence ID" value="CAA7023619.1"/>
    <property type="molecule type" value="Genomic_DNA"/>
</dbReference>
<evidence type="ECO:0000313" key="3">
    <source>
        <dbReference type="Proteomes" id="UP000467841"/>
    </source>
</evidence>
<accession>A0A6D2I7D2</accession>